<comment type="caution">
    <text evidence="1">The sequence shown here is derived from an EMBL/GenBank/DDBJ whole genome shotgun (WGS) entry which is preliminary data.</text>
</comment>
<feature type="non-terminal residue" evidence="1">
    <location>
        <position position="1"/>
    </location>
</feature>
<gene>
    <name evidence="1" type="ORF">S03H2_05517</name>
</gene>
<name>X1E007_9ZZZZ</name>
<dbReference type="AlphaFoldDB" id="X1E007"/>
<protein>
    <submittedName>
        <fullName evidence="1">Uncharacterized protein</fullName>
    </submittedName>
</protein>
<dbReference type="EMBL" id="BARU01002312">
    <property type="protein sequence ID" value="GAH26601.1"/>
    <property type="molecule type" value="Genomic_DNA"/>
</dbReference>
<reference evidence="1" key="1">
    <citation type="journal article" date="2014" name="Front. Microbiol.">
        <title>High frequency of phylogenetically diverse reductive dehalogenase-homologous genes in deep subseafloor sedimentary metagenomes.</title>
        <authorList>
            <person name="Kawai M."/>
            <person name="Futagami T."/>
            <person name="Toyoda A."/>
            <person name="Takaki Y."/>
            <person name="Nishi S."/>
            <person name="Hori S."/>
            <person name="Arai W."/>
            <person name="Tsubouchi T."/>
            <person name="Morono Y."/>
            <person name="Uchiyama I."/>
            <person name="Ito T."/>
            <person name="Fujiyama A."/>
            <person name="Inagaki F."/>
            <person name="Takami H."/>
        </authorList>
    </citation>
    <scope>NUCLEOTIDE SEQUENCE</scope>
    <source>
        <strain evidence="1">Expedition CK06-06</strain>
    </source>
</reference>
<accession>X1E007</accession>
<proteinExistence type="predicted"/>
<sequence>ERSIPLAPKNVIFSVDVVWAVALRPMIEMIKKGEKGGKIYTLNLANDGLKIIVNDQAFVEKTIEDIVMGKIEVKLEK</sequence>
<organism evidence="1">
    <name type="scientific">marine sediment metagenome</name>
    <dbReference type="NCBI Taxonomy" id="412755"/>
    <lineage>
        <taxon>unclassified sequences</taxon>
        <taxon>metagenomes</taxon>
        <taxon>ecological metagenomes</taxon>
    </lineage>
</organism>
<evidence type="ECO:0000313" key="1">
    <source>
        <dbReference type="EMBL" id="GAH26601.1"/>
    </source>
</evidence>